<proteinExistence type="predicted"/>
<dbReference type="PANTHER" id="PTHR37540">
    <property type="entry name" value="TRANSCRIPTION FACTOR (ACR-2), PUTATIVE-RELATED-RELATED"/>
    <property type="match status" value="1"/>
</dbReference>
<organism evidence="2 3">
    <name type="scientific">Penicillium brasilianum</name>
    <dbReference type="NCBI Taxonomy" id="104259"/>
    <lineage>
        <taxon>Eukaryota</taxon>
        <taxon>Fungi</taxon>
        <taxon>Dikarya</taxon>
        <taxon>Ascomycota</taxon>
        <taxon>Pezizomycotina</taxon>
        <taxon>Eurotiomycetes</taxon>
        <taxon>Eurotiomycetidae</taxon>
        <taxon>Eurotiales</taxon>
        <taxon>Aspergillaceae</taxon>
        <taxon>Penicillium</taxon>
    </lineage>
</organism>
<evidence type="ECO:0000313" key="3">
    <source>
        <dbReference type="Proteomes" id="UP000190744"/>
    </source>
</evidence>
<evidence type="ECO:0000313" key="2">
    <source>
        <dbReference type="EMBL" id="OOQ91518.1"/>
    </source>
</evidence>
<name>A0A1S9S2U1_PENBI</name>
<sequence>MVQSYPPESWSSLHSHRGAPTERPPDNPDLFSRAHPDRVSSTKVELSTPCFLLNPPGESLLADINPRKNNDPPLRETIRDRHPGLVATTLRSIRVALRFLDPERPLSCAPSSSLAMPSKNVDSAWRPAPDSQFQEEARSSTEFLWVDCQEGKSQNAAVARTTQAFLQTKYHKMRRKTQLQQLKASMKALPPLQSPPVTTSTDETSLEKDDYQLAVIQSNSRVHQCPQPKVEDILPAVSVRVKQSVDFYFDYFRAQGSRRWYPRCQSEMLNCILRQSFDRPSLMEVIVSMSAYDYAMNFKAQAPGASSQVVKRSLQDAYYIRSHVIRSIQALVDKPTEIISEAAVLIIGHLFVTEALEGNWEAVEAHGDGLRMIVEALGGVERIGEWPLANIYSCDPIRGLLRDCPPIFDIPKAFETQVLGALTERARPIRKRYPRLGTCFFKSPIHSRLKMMIGSLQDVICTYEETLRLNTYLALPDHNAALLLSNRIHSMPFDYDLSPFNEAIRQTIMLYILTRIWEFQASVEGLVRNLRERLEEILGYPEKSAPDLLFWILFNGAFASAKFGCHAWFVSRLQSLARELSLSEWEDVASLLEGFLFVRRVTNESAKEFWKEVMVEVDTDSVEGDKIIIPQ</sequence>
<feature type="region of interest" description="Disordered" evidence="1">
    <location>
        <begin position="1"/>
        <end position="39"/>
    </location>
</feature>
<gene>
    <name evidence="2" type="ORF">PEBR_08410</name>
</gene>
<evidence type="ECO:0000256" key="1">
    <source>
        <dbReference type="SAM" id="MobiDB-lite"/>
    </source>
</evidence>
<dbReference type="EMBL" id="LJBN01000001">
    <property type="protein sequence ID" value="OOQ91518.1"/>
    <property type="molecule type" value="Genomic_DNA"/>
</dbReference>
<protein>
    <submittedName>
        <fullName evidence="2">Uncharacterized protein</fullName>
    </submittedName>
</protein>
<feature type="region of interest" description="Disordered" evidence="1">
    <location>
        <begin position="107"/>
        <end position="127"/>
    </location>
</feature>
<dbReference type="Proteomes" id="UP000190744">
    <property type="component" value="Unassembled WGS sequence"/>
</dbReference>
<feature type="compositionally biased region" description="Basic and acidic residues" evidence="1">
    <location>
        <begin position="19"/>
        <end position="39"/>
    </location>
</feature>
<reference evidence="3" key="1">
    <citation type="submission" date="2015-09" db="EMBL/GenBank/DDBJ databases">
        <authorList>
            <person name="Fill T.P."/>
            <person name="Baretta J.F."/>
            <person name="de Almeida L.G."/>
            <person name="Rocha M."/>
            <person name="de Souza D.H."/>
            <person name="Malavazi I."/>
            <person name="Cerdeira L.T."/>
            <person name="Hong H."/>
            <person name="Samborskyy M."/>
            <person name="de Vasconcelos A.T."/>
            <person name="Leadlay P."/>
            <person name="Rodrigues-Filho E."/>
        </authorList>
    </citation>
    <scope>NUCLEOTIDE SEQUENCE [LARGE SCALE GENOMIC DNA]</scope>
    <source>
        <strain evidence="3">LaBioMMi 136</strain>
    </source>
</reference>
<dbReference type="AlphaFoldDB" id="A0A1S9S2U1"/>
<comment type="caution">
    <text evidence="2">The sequence shown here is derived from an EMBL/GenBank/DDBJ whole genome shotgun (WGS) entry which is preliminary data.</text>
</comment>
<dbReference type="PANTHER" id="PTHR37540:SF5">
    <property type="entry name" value="TRANSCRIPTION FACTOR DOMAIN-CONTAINING PROTEIN"/>
    <property type="match status" value="1"/>
</dbReference>
<accession>A0A1S9S2U1</accession>